<dbReference type="AlphaFoldDB" id="A0AA35Q834"/>
<accession>A0AA35Q834</accession>
<dbReference type="Proteomes" id="UP001160390">
    <property type="component" value="Unassembled WGS sequence"/>
</dbReference>
<gene>
    <name evidence="1" type="ORF">CCHLO57077_00017193</name>
</gene>
<name>A0AA35Q834_9HYPO</name>
<evidence type="ECO:0000313" key="2">
    <source>
        <dbReference type="Proteomes" id="UP001160390"/>
    </source>
</evidence>
<protein>
    <recommendedName>
        <fullName evidence="3">YCII-related domain-containing protein</fullName>
    </recommendedName>
</protein>
<dbReference type="PANTHER" id="PTHR33606">
    <property type="entry name" value="PROTEIN YCII"/>
    <property type="match status" value="1"/>
</dbReference>
<dbReference type="EMBL" id="CABFNP030001263">
    <property type="protein sequence ID" value="CAI6095280.1"/>
    <property type="molecule type" value="Genomic_DNA"/>
</dbReference>
<comment type="caution">
    <text evidence="1">The sequence shown here is derived from an EMBL/GenBank/DDBJ whole genome shotgun (WGS) entry which is preliminary data.</text>
</comment>
<dbReference type="InterPro" id="IPR011008">
    <property type="entry name" value="Dimeric_a/b-barrel"/>
</dbReference>
<keyword evidence="2" id="KW-1185">Reference proteome</keyword>
<organism evidence="1 2">
    <name type="scientific">Clonostachys chloroleuca</name>
    <dbReference type="NCBI Taxonomy" id="1926264"/>
    <lineage>
        <taxon>Eukaryota</taxon>
        <taxon>Fungi</taxon>
        <taxon>Dikarya</taxon>
        <taxon>Ascomycota</taxon>
        <taxon>Pezizomycotina</taxon>
        <taxon>Sordariomycetes</taxon>
        <taxon>Hypocreomycetidae</taxon>
        <taxon>Hypocreales</taxon>
        <taxon>Bionectriaceae</taxon>
        <taxon>Clonostachys</taxon>
    </lineage>
</organism>
<dbReference type="PANTHER" id="PTHR33606:SF3">
    <property type="entry name" value="PROTEIN YCII"/>
    <property type="match status" value="1"/>
</dbReference>
<dbReference type="InterPro" id="IPR051807">
    <property type="entry name" value="Sec-metab_biosynth-assoc"/>
</dbReference>
<proteinExistence type="predicted"/>
<dbReference type="Gene3D" id="3.30.70.1060">
    <property type="entry name" value="Dimeric alpha+beta barrel"/>
    <property type="match status" value="1"/>
</dbReference>
<reference evidence="1" key="1">
    <citation type="submission" date="2023-01" db="EMBL/GenBank/DDBJ databases">
        <authorList>
            <person name="Piombo E."/>
        </authorList>
    </citation>
    <scope>NUCLEOTIDE SEQUENCE</scope>
</reference>
<sequence length="114" mass="12547">MDPEWLIIIKDRKDAGDKHTTRVSAHLAGMRADPKDRWVFAGYNVVQHVQDRKNATLTGSVLVGRASSKEVLEARIKSDAFVTEGVWDPETLVITPFVSTFRQPLLPGGAPPAP</sequence>
<evidence type="ECO:0000313" key="1">
    <source>
        <dbReference type="EMBL" id="CAI6095280.1"/>
    </source>
</evidence>
<evidence type="ECO:0008006" key="3">
    <source>
        <dbReference type="Google" id="ProtNLM"/>
    </source>
</evidence>
<dbReference type="SUPFAM" id="SSF54909">
    <property type="entry name" value="Dimeric alpha+beta barrel"/>
    <property type="match status" value="1"/>
</dbReference>